<dbReference type="EC" id="3.6.1.22" evidence="4"/>
<dbReference type="PANTHER" id="PTHR42904:SF6">
    <property type="entry name" value="NAD-CAPPED RNA HYDROLASE NUDT12"/>
    <property type="match status" value="1"/>
</dbReference>
<keyword evidence="12" id="KW-1185">Reference proteome</keyword>
<dbReference type="AlphaFoldDB" id="A0A6A7Y231"/>
<dbReference type="GO" id="GO:0005829">
    <property type="term" value="C:cytosol"/>
    <property type="evidence" value="ECO:0007669"/>
    <property type="project" value="TreeGrafter"/>
</dbReference>
<dbReference type="SUPFAM" id="SSF55811">
    <property type="entry name" value="Nudix"/>
    <property type="match status" value="1"/>
</dbReference>
<comment type="caution">
    <text evidence="11">The sequence shown here is derived from an EMBL/GenBank/DDBJ whole genome shotgun (WGS) entry which is preliminary data.</text>
</comment>
<comment type="cofactor">
    <cofactor evidence="1">
        <name>Mg(2+)</name>
        <dbReference type="ChEBI" id="CHEBI:18420"/>
    </cofactor>
</comment>
<keyword evidence="6 11" id="KW-0378">Hydrolase</keyword>
<dbReference type="InterPro" id="IPR000086">
    <property type="entry name" value="NUDIX_hydrolase_dom"/>
</dbReference>
<evidence type="ECO:0000256" key="2">
    <source>
        <dbReference type="ARBA" id="ARBA00001947"/>
    </source>
</evidence>
<evidence type="ECO:0000256" key="3">
    <source>
        <dbReference type="ARBA" id="ARBA00009595"/>
    </source>
</evidence>
<evidence type="ECO:0000256" key="4">
    <source>
        <dbReference type="ARBA" id="ARBA00012381"/>
    </source>
</evidence>
<proteinExistence type="inferred from homology"/>
<evidence type="ECO:0000259" key="10">
    <source>
        <dbReference type="PROSITE" id="PS51462"/>
    </source>
</evidence>
<protein>
    <recommendedName>
        <fullName evidence="4">NAD(+) diphosphatase</fullName>
        <ecNumber evidence="4">3.6.1.22</ecNumber>
    </recommendedName>
</protein>
<dbReference type="Gene3D" id="3.90.79.20">
    <property type="match status" value="1"/>
</dbReference>
<dbReference type="InterPro" id="IPR015375">
    <property type="entry name" value="NADH_PPase-like_N"/>
</dbReference>
<dbReference type="GO" id="GO:0110153">
    <property type="term" value="F:RNA NAD-cap (NMN-forming) hydrolase activity"/>
    <property type="evidence" value="ECO:0007669"/>
    <property type="project" value="RHEA"/>
</dbReference>
<dbReference type="RefSeq" id="WP_153479684.1">
    <property type="nucleotide sequence ID" value="NZ_VWNA01000001.1"/>
</dbReference>
<dbReference type="InterPro" id="IPR049734">
    <property type="entry name" value="NudC-like_C"/>
</dbReference>
<dbReference type="GO" id="GO:0019677">
    <property type="term" value="P:NAD+ catabolic process"/>
    <property type="evidence" value="ECO:0007669"/>
    <property type="project" value="TreeGrafter"/>
</dbReference>
<feature type="domain" description="Nudix hydrolase" evidence="10">
    <location>
        <begin position="173"/>
        <end position="305"/>
    </location>
</feature>
<dbReference type="GO" id="GO:0035529">
    <property type="term" value="F:NADH pyrophosphatase activity"/>
    <property type="evidence" value="ECO:0007669"/>
    <property type="project" value="TreeGrafter"/>
</dbReference>
<evidence type="ECO:0000313" key="11">
    <source>
        <dbReference type="EMBL" id="MQT12418.1"/>
    </source>
</evidence>
<evidence type="ECO:0000313" key="12">
    <source>
        <dbReference type="Proteomes" id="UP000332515"/>
    </source>
</evidence>
<dbReference type="NCBIfam" id="NF001299">
    <property type="entry name" value="PRK00241.1"/>
    <property type="match status" value="1"/>
</dbReference>
<gene>
    <name evidence="11" type="primary">nudC</name>
    <name evidence="11" type="ORF">F0357_07005</name>
</gene>
<evidence type="ECO:0000256" key="8">
    <source>
        <dbReference type="ARBA" id="ARBA00023027"/>
    </source>
</evidence>
<comment type="cofactor">
    <cofactor evidence="2">
        <name>Zn(2+)</name>
        <dbReference type="ChEBI" id="CHEBI:29105"/>
    </cofactor>
</comment>
<name>A0A6A7Y231_9HYPH</name>
<dbReference type="Pfam" id="PF09296">
    <property type="entry name" value="NUDIX-like"/>
    <property type="match status" value="1"/>
</dbReference>
<comment type="similarity">
    <text evidence="3">Belongs to the Nudix hydrolase family. NudC subfamily.</text>
</comment>
<evidence type="ECO:0000256" key="5">
    <source>
        <dbReference type="ARBA" id="ARBA00022723"/>
    </source>
</evidence>
<dbReference type="PANTHER" id="PTHR42904">
    <property type="entry name" value="NUDIX HYDROLASE, NUDC SUBFAMILY"/>
    <property type="match status" value="1"/>
</dbReference>
<dbReference type="InterPro" id="IPR015797">
    <property type="entry name" value="NUDIX_hydrolase-like_dom_sf"/>
</dbReference>
<dbReference type="Pfam" id="PF00293">
    <property type="entry name" value="NUDIX"/>
    <property type="match status" value="1"/>
</dbReference>
<dbReference type="InterPro" id="IPR050241">
    <property type="entry name" value="NAD-cap_RNA_hydrolase_NudC"/>
</dbReference>
<sequence length="312" mass="33684">MPLDFPEIEYSHEVGYSLSRIDRMAAKRPDAAFLEAARAAPGTGFVLFAGDRVVVDDAAGPHPHIVHSRSHALDLGVDLAETVFLGAEGGAVRFAGAIDPDRAAATGTPLGEIRNLAAQAALGAHDLGLLAQARSLVHWHRTHGFCSVCGTKSHLAEGGYRRDCPSCGAAHFPRTDPVAIMLAVRGDFCLMGRQPRFAPGMYSCLAGFIEPGETIEDAVRREIHEEAGIRTGRVRYLASQPWPFPSSLMIGCLVEAASESIVIDEAELEDARWFSRDEVVAMIEGRHEAGLTVPPPFAIAHRLIRFWCDITA</sequence>
<reference evidence="11 12" key="1">
    <citation type="submission" date="2019-09" db="EMBL/GenBank/DDBJ databases">
        <title>Segnochrobactrum spirostomi gen. nov., sp. nov., isolated from the ciliate Spirostomum cf. yagiui and description of a novel family, Segnochrobactraceae fam. nov. within the order Rhizobiales of the class Alphaproteobacteria.</title>
        <authorList>
            <person name="Akter S."/>
            <person name="Shazib S.U.A."/>
            <person name="Shin M.K."/>
        </authorList>
    </citation>
    <scope>NUCLEOTIDE SEQUENCE [LARGE SCALE GENOMIC DNA]</scope>
    <source>
        <strain evidence="11 12">Sp-1</strain>
    </source>
</reference>
<evidence type="ECO:0000256" key="1">
    <source>
        <dbReference type="ARBA" id="ARBA00001946"/>
    </source>
</evidence>
<keyword evidence="7" id="KW-0460">Magnesium</keyword>
<accession>A0A6A7Y231</accession>
<dbReference type="Gene3D" id="3.90.79.10">
    <property type="entry name" value="Nucleoside Triphosphate Pyrophosphohydrolase"/>
    <property type="match status" value="1"/>
</dbReference>
<dbReference type="PROSITE" id="PS00893">
    <property type="entry name" value="NUDIX_BOX"/>
    <property type="match status" value="1"/>
</dbReference>
<dbReference type="GO" id="GO:0046872">
    <property type="term" value="F:metal ion binding"/>
    <property type="evidence" value="ECO:0007669"/>
    <property type="project" value="UniProtKB-KW"/>
</dbReference>
<dbReference type="InterPro" id="IPR015376">
    <property type="entry name" value="Znr_NADH_PPase"/>
</dbReference>
<dbReference type="InterPro" id="IPR020084">
    <property type="entry name" value="NUDIX_hydrolase_CS"/>
</dbReference>
<evidence type="ECO:0000256" key="6">
    <source>
        <dbReference type="ARBA" id="ARBA00022801"/>
    </source>
</evidence>
<keyword evidence="5" id="KW-0479">Metal-binding</keyword>
<dbReference type="Pfam" id="PF09297">
    <property type="entry name" value="Zn_ribbon_NUD"/>
    <property type="match status" value="1"/>
</dbReference>
<keyword evidence="8" id="KW-0520">NAD</keyword>
<dbReference type="CDD" id="cd03429">
    <property type="entry name" value="NUDIX_NADH_pyrophosphatase_Nudt13"/>
    <property type="match status" value="1"/>
</dbReference>
<evidence type="ECO:0000256" key="9">
    <source>
        <dbReference type="ARBA" id="ARBA00023679"/>
    </source>
</evidence>
<organism evidence="11 12">
    <name type="scientific">Segnochrobactrum spirostomi</name>
    <dbReference type="NCBI Taxonomy" id="2608987"/>
    <lineage>
        <taxon>Bacteria</taxon>
        <taxon>Pseudomonadati</taxon>
        <taxon>Pseudomonadota</taxon>
        <taxon>Alphaproteobacteria</taxon>
        <taxon>Hyphomicrobiales</taxon>
        <taxon>Segnochrobactraceae</taxon>
        <taxon>Segnochrobactrum</taxon>
    </lineage>
</organism>
<comment type="catalytic activity">
    <reaction evidence="9">
        <text>a 5'-end NAD(+)-phospho-ribonucleoside in mRNA + H2O = a 5'-end phospho-adenosine-phospho-ribonucleoside in mRNA + beta-nicotinamide D-ribonucleotide + 2 H(+)</text>
        <dbReference type="Rhea" id="RHEA:60876"/>
        <dbReference type="Rhea" id="RHEA-COMP:15698"/>
        <dbReference type="Rhea" id="RHEA-COMP:15719"/>
        <dbReference type="ChEBI" id="CHEBI:14649"/>
        <dbReference type="ChEBI" id="CHEBI:15377"/>
        <dbReference type="ChEBI" id="CHEBI:15378"/>
        <dbReference type="ChEBI" id="CHEBI:144029"/>
        <dbReference type="ChEBI" id="CHEBI:144051"/>
    </reaction>
    <physiologicalReaction direction="left-to-right" evidence="9">
        <dbReference type="Rhea" id="RHEA:60877"/>
    </physiologicalReaction>
</comment>
<dbReference type="GO" id="GO:0006742">
    <property type="term" value="P:NADP+ catabolic process"/>
    <property type="evidence" value="ECO:0007669"/>
    <property type="project" value="TreeGrafter"/>
</dbReference>
<dbReference type="Proteomes" id="UP000332515">
    <property type="component" value="Unassembled WGS sequence"/>
</dbReference>
<dbReference type="PROSITE" id="PS51462">
    <property type="entry name" value="NUDIX"/>
    <property type="match status" value="1"/>
</dbReference>
<evidence type="ECO:0000256" key="7">
    <source>
        <dbReference type="ARBA" id="ARBA00022842"/>
    </source>
</evidence>
<dbReference type="EMBL" id="VWNA01000001">
    <property type="protein sequence ID" value="MQT12418.1"/>
    <property type="molecule type" value="Genomic_DNA"/>
</dbReference>